<dbReference type="PRINTS" id="PR00463">
    <property type="entry name" value="EP450I"/>
</dbReference>
<dbReference type="GO" id="GO:0016705">
    <property type="term" value="F:oxidoreductase activity, acting on paired donors, with incorporation or reduction of molecular oxygen"/>
    <property type="evidence" value="ECO:0007669"/>
    <property type="project" value="InterPro"/>
</dbReference>
<protein>
    <submittedName>
        <fullName evidence="10">Uncharacterized protein</fullName>
    </submittedName>
</protein>
<keyword evidence="9" id="KW-0472">Membrane</keyword>
<proteinExistence type="inferred from homology"/>
<keyword evidence="4 8" id="KW-0479">Metal-binding</keyword>
<keyword evidence="7" id="KW-0503">Monooxygenase</keyword>
<gene>
    <name evidence="10" type="ORF">GCK72_025473</name>
</gene>
<organism evidence="10 11">
    <name type="scientific">Caenorhabditis remanei</name>
    <name type="common">Caenorhabditis vulgaris</name>
    <dbReference type="NCBI Taxonomy" id="31234"/>
    <lineage>
        <taxon>Eukaryota</taxon>
        <taxon>Metazoa</taxon>
        <taxon>Ecdysozoa</taxon>
        <taxon>Nematoda</taxon>
        <taxon>Chromadorea</taxon>
        <taxon>Rhabditida</taxon>
        <taxon>Rhabditina</taxon>
        <taxon>Rhabditomorpha</taxon>
        <taxon>Rhabditoidea</taxon>
        <taxon>Rhabditidae</taxon>
        <taxon>Peloderinae</taxon>
        <taxon>Caenorhabditis</taxon>
    </lineage>
</organism>
<evidence type="ECO:0000256" key="4">
    <source>
        <dbReference type="ARBA" id="ARBA00022723"/>
    </source>
</evidence>
<feature type="transmembrane region" description="Helical" evidence="9">
    <location>
        <begin position="6"/>
        <end position="31"/>
    </location>
</feature>
<name>A0A6A5G244_CAERE</name>
<comment type="caution">
    <text evidence="10">The sequence shown here is derived from an EMBL/GenBank/DDBJ whole genome shotgun (WGS) entry which is preliminary data.</text>
</comment>
<accession>A0A6A5G244</accession>
<keyword evidence="3 8" id="KW-0349">Heme</keyword>
<dbReference type="InterPro" id="IPR017972">
    <property type="entry name" value="Cyt_P450_CS"/>
</dbReference>
<dbReference type="InterPro" id="IPR001128">
    <property type="entry name" value="Cyt_P450"/>
</dbReference>
<dbReference type="FunFam" id="1.10.630.10:FF:000182">
    <property type="entry name" value="Cytochrome P450 3A4"/>
    <property type="match status" value="1"/>
</dbReference>
<dbReference type="EMBL" id="WUAV01000006">
    <property type="protein sequence ID" value="KAF1749006.1"/>
    <property type="molecule type" value="Genomic_DNA"/>
</dbReference>
<keyword evidence="9" id="KW-1133">Transmembrane helix</keyword>
<evidence type="ECO:0000313" key="11">
    <source>
        <dbReference type="Proteomes" id="UP000483820"/>
    </source>
</evidence>
<dbReference type="Gene3D" id="1.10.630.10">
    <property type="entry name" value="Cytochrome P450"/>
    <property type="match status" value="2"/>
</dbReference>
<evidence type="ECO:0000256" key="5">
    <source>
        <dbReference type="ARBA" id="ARBA00023002"/>
    </source>
</evidence>
<feature type="binding site" description="axial binding residue" evidence="8">
    <location>
        <position position="470"/>
    </location>
    <ligand>
        <name>heme</name>
        <dbReference type="ChEBI" id="CHEBI:30413"/>
    </ligand>
    <ligandPart>
        <name>Fe</name>
        <dbReference type="ChEBI" id="CHEBI:18248"/>
    </ligandPart>
</feature>
<evidence type="ECO:0000256" key="7">
    <source>
        <dbReference type="ARBA" id="ARBA00023033"/>
    </source>
</evidence>
<dbReference type="GeneID" id="9802675"/>
<keyword evidence="9" id="KW-0812">Transmembrane</keyword>
<dbReference type="InterPro" id="IPR050476">
    <property type="entry name" value="Insect_CytP450_Detox"/>
</dbReference>
<dbReference type="Proteomes" id="UP000483820">
    <property type="component" value="Chromosome X"/>
</dbReference>
<dbReference type="CTD" id="9802675"/>
<dbReference type="Pfam" id="PF00067">
    <property type="entry name" value="p450"/>
    <property type="match status" value="2"/>
</dbReference>
<dbReference type="SUPFAM" id="SSF48264">
    <property type="entry name" value="Cytochrome P450"/>
    <property type="match status" value="2"/>
</dbReference>
<dbReference type="GO" id="GO:0020037">
    <property type="term" value="F:heme binding"/>
    <property type="evidence" value="ECO:0007669"/>
    <property type="project" value="InterPro"/>
</dbReference>
<dbReference type="GO" id="GO:0005506">
    <property type="term" value="F:iron ion binding"/>
    <property type="evidence" value="ECO:0007669"/>
    <property type="project" value="InterPro"/>
</dbReference>
<evidence type="ECO:0000256" key="2">
    <source>
        <dbReference type="ARBA" id="ARBA00010617"/>
    </source>
</evidence>
<evidence type="ECO:0000256" key="8">
    <source>
        <dbReference type="PIRSR" id="PIRSR602401-1"/>
    </source>
</evidence>
<evidence type="ECO:0000256" key="9">
    <source>
        <dbReference type="SAM" id="Phobius"/>
    </source>
</evidence>
<reference evidence="10 11" key="1">
    <citation type="submission" date="2019-12" db="EMBL/GenBank/DDBJ databases">
        <title>Chromosome-level assembly of the Caenorhabditis remanei genome.</title>
        <authorList>
            <person name="Teterina A.A."/>
            <person name="Willis J.H."/>
            <person name="Phillips P.C."/>
        </authorList>
    </citation>
    <scope>NUCLEOTIDE SEQUENCE [LARGE SCALE GENOMIC DNA]</scope>
    <source>
        <strain evidence="10 11">PX506</strain>
        <tissue evidence="10">Whole organism</tissue>
    </source>
</reference>
<evidence type="ECO:0000313" key="10">
    <source>
        <dbReference type="EMBL" id="KAF1749006.1"/>
    </source>
</evidence>
<keyword evidence="5" id="KW-0560">Oxidoreductase</keyword>
<evidence type="ECO:0000256" key="3">
    <source>
        <dbReference type="ARBA" id="ARBA00022617"/>
    </source>
</evidence>
<comment type="cofactor">
    <cofactor evidence="1 8">
        <name>heme</name>
        <dbReference type="ChEBI" id="CHEBI:30413"/>
    </cofactor>
</comment>
<dbReference type="AlphaFoldDB" id="A0A6A5G244"/>
<sequence length="961" mass="109944">METTQVTIAFCFVMGILVCLVAVFAVLVGYFKWIHTYWKRRGIDGPVGMPFLGSFYDLSDKEKPRGFLINKWTKQFGKVFGYYEGANPVLVVSDVDMLQELFIKKFDCFYARKTTNLIHGNLECSQEEPRINLFSARGARWKRMRALASPAFSVKALKQIHDTMENSVLCMVDHLAKHENGSAFNIHEFYQEFTYDVISRLAMGQPYSEQFNNKGVSIVKKIFLRNNRVLPWFLAVLFPSLENTTKNLFFNHESVRGGDVGQLLKFCEVAVHDRIKERVENKKLGIDNTQNDFIDMFLDYYTGEEIENTQYGTTVEKKVTSEEVIGSCFVFLLAGFDTTANALAYASYLLAKHPEKMRKAQEEIDIVCTSENISYDEVTKLKYLDAVVKEALRLYPVAWFACSRECVETTTLGDYLIEKGVKVEADVTALHRSKEIWGEDADSFIPERWFSPTPRHNMSWIPFGAGPRQCVGMRLGLVEAKTALAHVLRKWSIVAGPETEEQLHVQGCTTTSPEKKFGKVFGFYEGATPVLVVGDPDMLQELFIKKFENFNARKTTNYIHGELEDPKEEPLVNVFFAYGNRWKKMRALNNPALSVKFLRKVHDTMENSVICMLEIMSQHEDGKPFNIHEYFQELTFDVICRVAMGKTFSDQWNNKEVKLVQTIFNKSHRVLPWYLAVLFPQFENTVKNVFILHENLRGGDSLKLWMYCRATVGDKYADWMENVKQGVDTTPNDFIDMFLDYYKETLVDCDRAQKIEILNSITSSCFAFIIAGYDTTANTLAYACYMLMKNPEIVSKAQQEIDEICTSENISYDDLSKMKYVNAIIKETLRLFPVGWFGCSRQCVTATTLGDIYIDAGVRIEADVSALHLNKEIWGDNAEEFVPERWLESTPRHVMSYIPFGAGPRQCVGMRMGLAEAKLTLAHLLRKYTIYSGPETEEKLTLIGCATVSPLKVTVYIKNRV</sequence>
<dbReference type="PROSITE" id="PS00086">
    <property type="entry name" value="CYTOCHROME_P450"/>
    <property type="match status" value="2"/>
</dbReference>
<dbReference type="InterPro" id="IPR002401">
    <property type="entry name" value="Cyt_P450_E_grp-I"/>
</dbReference>
<dbReference type="PANTHER" id="PTHR24292:SF102">
    <property type="entry name" value="CYTOCHROME P450 FAMILY-RELATED"/>
    <property type="match status" value="1"/>
</dbReference>
<dbReference type="PANTHER" id="PTHR24292">
    <property type="entry name" value="CYTOCHROME P450"/>
    <property type="match status" value="1"/>
</dbReference>
<comment type="similarity">
    <text evidence="2">Belongs to the cytochrome P450 family.</text>
</comment>
<dbReference type="RefSeq" id="XP_003103607.2">
    <property type="nucleotide sequence ID" value="XM_003103559.2"/>
</dbReference>
<evidence type="ECO:0000256" key="1">
    <source>
        <dbReference type="ARBA" id="ARBA00001971"/>
    </source>
</evidence>
<keyword evidence="6 8" id="KW-0408">Iron</keyword>
<dbReference type="InterPro" id="IPR036396">
    <property type="entry name" value="Cyt_P450_sf"/>
</dbReference>
<dbReference type="PRINTS" id="PR00385">
    <property type="entry name" value="P450"/>
</dbReference>
<dbReference type="KEGG" id="crq:GCK72_025473"/>
<dbReference type="CDD" id="cd11055">
    <property type="entry name" value="CYP3A-like"/>
    <property type="match status" value="1"/>
</dbReference>
<evidence type="ECO:0000256" key="6">
    <source>
        <dbReference type="ARBA" id="ARBA00023004"/>
    </source>
</evidence>
<dbReference type="GO" id="GO:0004497">
    <property type="term" value="F:monooxygenase activity"/>
    <property type="evidence" value="ECO:0007669"/>
    <property type="project" value="UniProtKB-KW"/>
</dbReference>